<dbReference type="GO" id="GO:0006281">
    <property type="term" value="P:DNA repair"/>
    <property type="evidence" value="ECO:0007669"/>
    <property type="project" value="UniProtKB-KW"/>
</dbReference>
<dbReference type="OrthoDB" id="6509606at2759"/>
<dbReference type="GO" id="GO:0016787">
    <property type="term" value="F:hydrolase activity"/>
    <property type="evidence" value="ECO:0007669"/>
    <property type="project" value="UniProtKB-KW"/>
</dbReference>
<name>A0A8X6LWE9_TRICU</name>
<evidence type="ECO:0000259" key="2">
    <source>
        <dbReference type="Pfam" id="PF05970"/>
    </source>
</evidence>
<keyword evidence="1" id="KW-0233">DNA recombination</keyword>
<dbReference type="GO" id="GO:0043139">
    <property type="term" value="F:5'-3' DNA helicase activity"/>
    <property type="evidence" value="ECO:0007669"/>
    <property type="project" value="UniProtKB-EC"/>
</dbReference>
<dbReference type="SUPFAM" id="SSF52540">
    <property type="entry name" value="P-loop containing nucleoside triphosphate hydrolases"/>
    <property type="match status" value="1"/>
</dbReference>
<feature type="domain" description="DNA helicase Pif1-like DEAD-box helicase" evidence="2">
    <location>
        <begin position="226"/>
        <end position="289"/>
    </location>
</feature>
<keyword evidence="1 3" id="KW-0347">Helicase</keyword>
<gene>
    <name evidence="3" type="primary">CvBV-C35_1</name>
    <name evidence="3" type="ORF">TNCT_294731</name>
</gene>
<dbReference type="PANTHER" id="PTHR10492">
    <property type="match status" value="1"/>
</dbReference>
<comment type="cofactor">
    <cofactor evidence="1">
        <name>Mg(2+)</name>
        <dbReference type="ChEBI" id="CHEBI:18420"/>
    </cofactor>
</comment>
<proteinExistence type="inferred from homology"/>
<comment type="similarity">
    <text evidence="1">Belongs to the helicase family.</text>
</comment>
<evidence type="ECO:0000313" key="4">
    <source>
        <dbReference type="Proteomes" id="UP000887116"/>
    </source>
</evidence>
<dbReference type="Proteomes" id="UP000887116">
    <property type="component" value="Unassembled WGS sequence"/>
</dbReference>
<dbReference type="InterPro" id="IPR010285">
    <property type="entry name" value="DNA_helicase_pif1-like_DEAD"/>
</dbReference>
<dbReference type="PANTHER" id="PTHR10492:SF57">
    <property type="entry name" value="ATP-DEPENDENT DNA HELICASE"/>
    <property type="match status" value="1"/>
</dbReference>
<dbReference type="InterPro" id="IPR027417">
    <property type="entry name" value="P-loop_NTPase"/>
</dbReference>
<organism evidence="3 4">
    <name type="scientific">Trichonephila clavata</name>
    <name type="common">Joro spider</name>
    <name type="synonym">Nephila clavata</name>
    <dbReference type="NCBI Taxonomy" id="2740835"/>
    <lineage>
        <taxon>Eukaryota</taxon>
        <taxon>Metazoa</taxon>
        <taxon>Ecdysozoa</taxon>
        <taxon>Arthropoda</taxon>
        <taxon>Chelicerata</taxon>
        <taxon>Arachnida</taxon>
        <taxon>Araneae</taxon>
        <taxon>Araneomorphae</taxon>
        <taxon>Entelegynae</taxon>
        <taxon>Araneoidea</taxon>
        <taxon>Nephilidae</taxon>
        <taxon>Trichonephila</taxon>
    </lineage>
</organism>
<accession>A0A8X6LWE9</accession>
<comment type="catalytic activity">
    <reaction evidence="1">
        <text>ATP + H2O = ADP + phosphate + H(+)</text>
        <dbReference type="Rhea" id="RHEA:13065"/>
        <dbReference type="ChEBI" id="CHEBI:15377"/>
        <dbReference type="ChEBI" id="CHEBI:15378"/>
        <dbReference type="ChEBI" id="CHEBI:30616"/>
        <dbReference type="ChEBI" id="CHEBI:43474"/>
        <dbReference type="ChEBI" id="CHEBI:456216"/>
        <dbReference type="EC" id="5.6.2.3"/>
    </reaction>
</comment>
<dbReference type="GO" id="GO:0005524">
    <property type="term" value="F:ATP binding"/>
    <property type="evidence" value="ECO:0007669"/>
    <property type="project" value="UniProtKB-KW"/>
</dbReference>
<protein>
    <recommendedName>
        <fullName evidence="1">ATP-dependent DNA helicase</fullName>
        <ecNumber evidence="1">5.6.2.3</ecNumber>
    </recommendedName>
</protein>
<dbReference type="EC" id="5.6.2.3" evidence="1"/>
<keyword evidence="1" id="KW-0067">ATP-binding</keyword>
<keyword evidence="4" id="KW-1185">Reference proteome</keyword>
<comment type="caution">
    <text evidence="3">The sequence shown here is derived from an EMBL/GenBank/DDBJ whole genome shotgun (WGS) entry which is preliminary data.</text>
</comment>
<dbReference type="AlphaFoldDB" id="A0A8X6LWE9"/>
<dbReference type="Pfam" id="PF05970">
    <property type="entry name" value="PIF1"/>
    <property type="match status" value="1"/>
</dbReference>
<keyword evidence="1" id="KW-0234">DNA repair</keyword>
<sequence>MQQKTSDRNAVMHIDEVAQYQAGRYISSNEATWRILSFPIHERSPAVIHLAVHLENGQRVYFTASNVQQRALNPPATTLTAFFHLCQNDAFAKTLLYSDVPTYYTWNASRKVFARRKRGEQVIGQPRIFKETTIGRLYTVHPNQDECFFLRMLLLGMPSPTRSAAASFDVELRHEQNYNIMDLSSYVSSNIPKLTLEQKGIYDKIMQTINSGNGKIFFLDAPGGTGDFRQTLPVIPRSTPADEINASLKRSALWQHVKTLKLIKNMRVQLQNDRSAEISSNQLLDIGNRKVPVDLTSGKISLPHNFCNLVTSKGELVERVFPDIQTNFKNPNWLSERAILAAKNKDVYQLNNVIQSRIQNETVTYKSVVEVDEAQVNSTIVSKPTHLRMGVSTVHAFERLSKNAREMGYQQPCCFLKHNIALNLTVDVPKMSLGNSLSLPVPNNLTSSCEKCKLTIGFKNLYADM</sequence>
<keyword evidence="1" id="KW-0547">Nucleotide-binding</keyword>
<evidence type="ECO:0000256" key="1">
    <source>
        <dbReference type="RuleBase" id="RU363044"/>
    </source>
</evidence>
<evidence type="ECO:0000313" key="3">
    <source>
        <dbReference type="EMBL" id="GFR23137.1"/>
    </source>
</evidence>
<keyword evidence="1" id="KW-0378">Hydrolase</keyword>
<keyword evidence="1" id="KW-0227">DNA damage</keyword>
<dbReference type="GO" id="GO:0006310">
    <property type="term" value="P:DNA recombination"/>
    <property type="evidence" value="ECO:0007669"/>
    <property type="project" value="UniProtKB-KW"/>
</dbReference>
<dbReference type="EMBL" id="BMAO01028256">
    <property type="protein sequence ID" value="GFR23137.1"/>
    <property type="molecule type" value="Genomic_DNA"/>
</dbReference>
<reference evidence="3" key="1">
    <citation type="submission" date="2020-07" db="EMBL/GenBank/DDBJ databases">
        <title>Multicomponent nature underlies the extraordinary mechanical properties of spider dragline silk.</title>
        <authorList>
            <person name="Kono N."/>
            <person name="Nakamura H."/>
            <person name="Mori M."/>
            <person name="Yoshida Y."/>
            <person name="Ohtoshi R."/>
            <person name="Malay A.D."/>
            <person name="Moran D.A.P."/>
            <person name="Tomita M."/>
            <person name="Numata K."/>
            <person name="Arakawa K."/>
        </authorList>
    </citation>
    <scope>NUCLEOTIDE SEQUENCE</scope>
</reference>
<dbReference type="GO" id="GO:0000723">
    <property type="term" value="P:telomere maintenance"/>
    <property type="evidence" value="ECO:0007669"/>
    <property type="project" value="InterPro"/>
</dbReference>